<keyword evidence="3" id="KW-0805">Transcription regulation</keyword>
<evidence type="ECO:0000256" key="1">
    <source>
        <dbReference type="ARBA" id="ARBA00004123"/>
    </source>
</evidence>
<dbReference type="FunFam" id="1.10.10.10:FF:000122">
    <property type="entry name" value="Forkhead box protein N1"/>
    <property type="match status" value="1"/>
</dbReference>
<keyword evidence="4 7" id="KW-0238">DNA-binding</keyword>
<dbReference type="PANTHER" id="PTHR46721:SF2">
    <property type="entry name" value="FORKHEAD BOX PROTEIN N4"/>
    <property type="match status" value="1"/>
</dbReference>
<evidence type="ECO:0000256" key="7">
    <source>
        <dbReference type="PROSITE-ProRule" id="PRU00089"/>
    </source>
</evidence>
<keyword evidence="6 7" id="KW-0539">Nucleus</keyword>
<name>A0A8C9S505_SCLFO</name>
<gene>
    <name evidence="9" type="primary">FOXN4</name>
</gene>
<sequence length="477" mass="51919">MGRLLTLDPSQLRDDVPGDLQSLSWLTSVEMHRLQCVAAGTGELVVAPPGGLLAPGTDLLPLAHKVAGLIPSFERCGGKTRRTVYFKESKNTVFVTPADCRVQNLGSGSAPSSYLACISPQCPPARLHGNDGLPDHSVFAQPCLSPESSRDPQPTSFPKPIYSYSCLIAMALKNSKTGSLPVSEIYNFMKEHFPYFKTAPDGWKNSVRHNLSLNKCFEKLENKLSGSSRKGCLWALNPARIDKMEEEMQKWKRKDLLAIRRSMANPDELDKLIMDRPESCQRKPRDPSVNQLPPQPIPSAVLPTQFLPQSYPVHSLHHQQLLDQAQVQVQLVPGFSSPSPASVSPVHTVPDLDKQQAGPADLCDPQGDVSPEVDTLDPSIMDFALHGDLWEEMKDESFNLDALGSVSNSPLRLSDCDLPQAGPLPTSDAATAPDPAIVSFSDLQLTGLYANLVPLDAAFSPSQYTIMQGGSEPISLL</sequence>
<dbReference type="Proteomes" id="UP000694397">
    <property type="component" value="Chromosome 6"/>
</dbReference>
<dbReference type="PROSITE" id="PS50039">
    <property type="entry name" value="FORK_HEAD_3"/>
    <property type="match status" value="1"/>
</dbReference>
<dbReference type="SUPFAM" id="SSF46785">
    <property type="entry name" value="Winged helix' DNA-binding domain"/>
    <property type="match status" value="1"/>
</dbReference>
<dbReference type="InterPro" id="IPR049624">
    <property type="entry name" value="FOXN1_4"/>
</dbReference>
<dbReference type="PRINTS" id="PR00053">
    <property type="entry name" value="FORKHEAD"/>
</dbReference>
<keyword evidence="5" id="KW-0804">Transcription</keyword>
<dbReference type="OrthoDB" id="10070006at2759"/>
<feature type="DNA-binding region" description="Fork-head" evidence="7">
    <location>
        <begin position="159"/>
        <end position="255"/>
    </location>
</feature>
<accession>A0A8C9S505</accession>
<proteinExistence type="predicted"/>
<organism evidence="9 10">
    <name type="scientific">Scleropages formosus</name>
    <name type="common">Asian bonytongue</name>
    <name type="synonym">Osteoglossum formosum</name>
    <dbReference type="NCBI Taxonomy" id="113540"/>
    <lineage>
        <taxon>Eukaryota</taxon>
        <taxon>Metazoa</taxon>
        <taxon>Chordata</taxon>
        <taxon>Craniata</taxon>
        <taxon>Vertebrata</taxon>
        <taxon>Euteleostomi</taxon>
        <taxon>Actinopterygii</taxon>
        <taxon>Neopterygii</taxon>
        <taxon>Teleostei</taxon>
        <taxon>Osteoglossocephala</taxon>
        <taxon>Osteoglossomorpha</taxon>
        <taxon>Osteoglossiformes</taxon>
        <taxon>Osteoglossidae</taxon>
        <taxon>Scleropages</taxon>
    </lineage>
</organism>
<dbReference type="InterPro" id="IPR030456">
    <property type="entry name" value="TF_fork_head_CS_2"/>
</dbReference>
<reference evidence="9" key="3">
    <citation type="submission" date="2025-09" db="UniProtKB">
        <authorList>
            <consortium name="Ensembl"/>
        </authorList>
    </citation>
    <scope>IDENTIFICATION</scope>
</reference>
<dbReference type="InterPro" id="IPR036388">
    <property type="entry name" value="WH-like_DNA-bd_sf"/>
</dbReference>
<protein>
    <submittedName>
        <fullName evidence="9">Forkhead box N4</fullName>
    </submittedName>
</protein>
<reference evidence="9" key="2">
    <citation type="submission" date="2025-08" db="UniProtKB">
        <authorList>
            <consortium name="Ensembl"/>
        </authorList>
    </citation>
    <scope>IDENTIFICATION</scope>
</reference>
<keyword evidence="2" id="KW-0217">Developmental protein</keyword>
<evidence type="ECO:0000256" key="3">
    <source>
        <dbReference type="ARBA" id="ARBA00023015"/>
    </source>
</evidence>
<dbReference type="PROSITE" id="PS00658">
    <property type="entry name" value="FORK_HEAD_2"/>
    <property type="match status" value="1"/>
</dbReference>
<keyword evidence="10" id="KW-1185">Reference proteome</keyword>
<reference evidence="9 10" key="1">
    <citation type="submission" date="2019-04" db="EMBL/GenBank/DDBJ databases">
        <authorList>
            <consortium name="Wellcome Sanger Institute Data Sharing"/>
        </authorList>
    </citation>
    <scope>NUCLEOTIDE SEQUENCE [LARGE SCALE GENOMIC DNA]</scope>
</reference>
<dbReference type="Gene3D" id="1.10.10.10">
    <property type="entry name" value="Winged helix-like DNA-binding domain superfamily/Winged helix DNA-binding domain"/>
    <property type="match status" value="1"/>
</dbReference>
<dbReference type="AlphaFoldDB" id="A0A8C9S505"/>
<dbReference type="Ensembl" id="ENSSFOT00015024931.2">
    <property type="protein sequence ID" value="ENSSFOP00015024663.2"/>
    <property type="gene ID" value="ENSSFOG00015015852.2"/>
</dbReference>
<feature type="domain" description="Fork-head" evidence="8">
    <location>
        <begin position="159"/>
        <end position="255"/>
    </location>
</feature>
<comment type="subcellular location">
    <subcellularLocation>
        <location evidence="1 7">Nucleus</location>
    </subcellularLocation>
</comment>
<dbReference type="Pfam" id="PF00250">
    <property type="entry name" value="Forkhead"/>
    <property type="match status" value="1"/>
</dbReference>
<dbReference type="InterPro" id="IPR036390">
    <property type="entry name" value="WH_DNA-bd_sf"/>
</dbReference>
<dbReference type="GO" id="GO:0000981">
    <property type="term" value="F:DNA-binding transcription factor activity, RNA polymerase II-specific"/>
    <property type="evidence" value="ECO:0007669"/>
    <property type="project" value="TreeGrafter"/>
</dbReference>
<evidence type="ECO:0000256" key="4">
    <source>
        <dbReference type="ARBA" id="ARBA00023125"/>
    </source>
</evidence>
<evidence type="ECO:0000256" key="6">
    <source>
        <dbReference type="ARBA" id="ARBA00023242"/>
    </source>
</evidence>
<evidence type="ECO:0000259" key="8">
    <source>
        <dbReference type="PROSITE" id="PS50039"/>
    </source>
</evidence>
<evidence type="ECO:0000256" key="5">
    <source>
        <dbReference type="ARBA" id="ARBA00023163"/>
    </source>
</evidence>
<dbReference type="GeneTree" id="ENSGT00940000158984"/>
<dbReference type="InterPro" id="IPR001766">
    <property type="entry name" value="Fork_head_dom"/>
</dbReference>
<dbReference type="GO" id="GO:0000976">
    <property type="term" value="F:transcription cis-regulatory region binding"/>
    <property type="evidence" value="ECO:0007669"/>
    <property type="project" value="TreeGrafter"/>
</dbReference>
<evidence type="ECO:0000313" key="10">
    <source>
        <dbReference type="Proteomes" id="UP000694397"/>
    </source>
</evidence>
<evidence type="ECO:0000256" key="2">
    <source>
        <dbReference type="ARBA" id="ARBA00022473"/>
    </source>
</evidence>
<dbReference type="PANTHER" id="PTHR46721">
    <property type="entry name" value="FORKHEAD BOX PROTEIN N1"/>
    <property type="match status" value="1"/>
</dbReference>
<dbReference type="SMART" id="SM00339">
    <property type="entry name" value="FH"/>
    <property type="match status" value="1"/>
</dbReference>
<dbReference type="GO" id="GO:0005634">
    <property type="term" value="C:nucleus"/>
    <property type="evidence" value="ECO:0007669"/>
    <property type="project" value="UniProtKB-SubCell"/>
</dbReference>
<evidence type="ECO:0000313" key="9">
    <source>
        <dbReference type="Ensembl" id="ENSSFOP00015024663.2"/>
    </source>
</evidence>